<feature type="compositionally biased region" description="Basic and acidic residues" evidence="1">
    <location>
        <begin position="41"/>
        <end position="50"/>
    </location>
</feature>
<dbReference type="EMBL" id="BQKI01000008">
    <property type="protein sequence ID" value="GJN00631.1"/>
    <property type="molecule type" value="Genomic_DNA"/>
</dbReference>
<evidence type="ECO:0000256" key="1">
    <source>
        <dbReference type="SAM" id="MobiDB-lite"/>
    </source>
</evidence>
<dbReference type="Proteomes" id="UP001054889">
    <property type="component" value="Unassembled WGS sequence"/>
</dbReference>
<gene>
    <name evidence="2" type="primary">ga17827</name>
    <name evidence="2" type="ORF">PR202_ga17827</name>
</gene>
<organism evidence="2 3">
    <name type="scientific">Eleusine coracana subsp. coracana</name>
    <dbReference type="NCBI Taxonomy" id="191504"/>
    <lineage>
        <taxon>Eukaryota</taxon>
        <taxon>Viridiplantae</taxon>
        <taxon>Streptophyta</taxon>
        <taxon>Embryophyta</taxon>
        <taxon>Tracheophyta</taxon>
        <taxon>Spermatophyta</taxon>
        <taxon>Magnoliopsida</taxon>
        <taxon>Liliopsida</taxon>
        <taxon>Poales</taxon>
        <taxon>Poaceae</taxon>
        <taxon>PACMAD clade</taxon>
        <taxon>Chloridoideae</taxon>
        <taxon>Cynodonteae</taxon>
        <taxon>Eleusininae</taxon>
        <taxon>Eleusine</taxon>
    </lineage>
</organism>
<accession>A0AAV5CRB8</accession>
<sequence>MVRAWMRATRSDVVGSVIGEEMDSVEGDGEGGGGCCAEVEEDRRQPDTRLLRASKPKTAGPWLLSS</sequence>
<proteinExistence type="predicted"/>
<comment type="caution">
    <text evidence="2">The sequence shown here is derived from an EMBL/GenBank/DDBJ whole genome shotgun (WGS) entry which is preliminary data.</text>
</comment>
<feature type="compositionally biased region" description="Acidic residues" evidence="1">
    <location>
        <begin position="20"/>
        <end position="29"/>
    </location>
</feature>
<feature type="region of interest" description="Disordered" evidence="1">
    <location>
        <begin position="20"/>
        <end position="66"/>
    </location>
</feature>
<evidence type="ECO:0000313" key="2">
    <source>
        <dbReference type="EMBL" id="GJN00631.1"/>
    </source>
</evidence>
<protein>
    <submittedName>
        <fullName evidence="2">Uncharacterized protein</fullName>
    </submittedName>
</protein>
<reference evidence="2" key="1">
    <citation type="journal article" date="2018" name="DNA Res.">
        <title>Multiple hybrid de novo genome assembly of finger millet, an orphan allotetraploid crop.</title>
        <authorList>
            <person name="Hatakeyama M."/>
            <person name="Aluri S."/>
            <person name="Balachadran M.T."/>
            <person name="Sivarajan S.R."/>
            <person name="Patrignani A."/>
            <person name="Gruter S."/>
            <person name="Poveda L."/>
            <person name="Shimizu-Inatsugi R."/>
            <person name="Baeten J."/>
            <person name="Francoijs K.J."/>
            <person name="Nataraja K.N."/>
            <person name="Reddy Y.A.N."/>
            <person name="Phadnis S."/>
            <person name="Ravikumar R.L."/>
            <person name="Schlapbach R."/>
            <person name="Sreeman S.M."/>
            <person name="Shimizu K.K."/>
        </authorList>
    </citation>
    <scope>NUCLEOTIDE SEQUENCE</scope>
</reference>
<reference evidence="2" key="2">
    <citation type="submission" date="2021-12" db="EMBL/GenBank/DDBJ databases">
        <title>Resequencing data analysis of finger millet.</title>
        <authorList>
            <person name="Hatakeyama M."/>
            <person name="Aluri S."/>
            <person name="Balachadran M.T."/>
            <person name="Sivarajan S.R."/>
            <person name="Poveda L."/>
            <person name="Shimizu-Inatsugi R."/>
            <person name="Schlapbach R."/>
            <person name="Sreeman S.M."/>
            <person name="Shimizu K.K."/>
        </authorList>
    </citation>
    <scope>NUCLEOTIDE SEQUENCE</scope>
</reference>
<dbReference type="AlphaFoldDB" id="A0AAV5CRB8"/>
<name>A0AAV5CRB8_ELECO</name>
<keyword evidence="3" id="KW-1185">Reference proteome</keyword>
<evidence type="ECO:0000313" key="3">
    <source>
        <dbReference type="Proteomes" id="UP001054889"/>
    </source>
</evidence>